<dbReference type="EMBL" id="CP001719">
    <property type="protein sequence ID" value="ADC46493.1"/>
    <property type="molecule type" value="Genomic_DNA"/>
</dbReference>
<dbReference type="PATRIC" id="fig|634498.28.peg.643"/>
<dbReference type="Proteomes" id="UP000008680">
    <property type="component" value="Chromosome"/>
</dbReference>
<proteinExistence type="predicted"/>
<evidence type="ECO:0000313" key="1">
    <source>
        <dbReference type="EMBL" id="ADC46493.1"/>
    </source>
</evidence>
<dbReference type="InterPro" id="IPR024227">
    <property type="entry name" value="DUF3795"/>
</dbReference>
<evidence type="ECO:0000313" key="2">
    <source>
        <dbReference type="Proteomes" id="UP000008680"/>
    </source>
</evidence>
<protein>
    <recommendedName>
        <fullName evidence="3">DUF3795 domain-containing protein</fullName>
    </recommendedName>
</protein>
<organism evidence="1 2">
    <name type="scientific">Methanobrevibacter ruminantium (strain ATCC 35063 / DSM 1093 / JCM 13430 / OCM 146 / M1)</name>
    <name type="common">Methanobacterium ruminantium</name>
    <dbReference type="NCBI Taxonomy" id="634498"/>
    <lineage>
        <taxon>Archaea</taxon>
        <taxon>Methanobacteriati</taxon>
        <taxon>Methanobacteriota</taxon>
        <taxon>Methanomada group</taxon>
        <taxon>Methanobacteria</taxon>
        <taxon>Methanobacteriales</taxon>
        <taxon>Methanobacteriaceae</taxon>
        <taxon>Methanobrevibacter</taxon>
    </lineage>
</organism>
<dbReference type="eggNOG" id="arCOG03572">
    <property type="taxonomic scope" value="Archaea"/>
</dbReference>
<evidence type="ECO:0008006" key="3">
    <source>
        <dbReference type="Google" id="ProtNLM"/>
    </source>
</evidence>
<dbReference type="STRING" id="634498.mru_0642"/>
<dbReference type="HOGENOM" id="CLU_168035_0_0_2"/>
<dbReference type="Pfam" id="PF12675">
    <property type="entry name" value="DUF3795"/>
    <property type="match status" value="1"/>
</dbReference>
<sequence length="112" mass="12916">MKDLIGFCGLDCELCQAYIATINDDDELREEVAKHWSELNNVEISPEMINCMGCRVEGVKTPFCDFMCPIRQCALENNYDTCADCDKMEGCEKLVMIFENNDNAYKNLKHHY</sequence>
<dbReference type="OrthoDB" id="69214at2157"/>
<dbReference type="KEGG" id="mru:mru_0642"/>
<dbReference type="RefSeq" id="WP_012955444.1">
    <property type="nucleotide sequence ID" value="NC_013790.1"/>
</dbReference>
<keyword evidence="2" id="KW-1185">Reference proteome</keyword>
<dbReference type="GeneID" id="8770289"/>
<gene>
    <name evidence="1" type="ordered locus">mru_0642</name>
</gene>
<name>D3E1T2_METRM</name>
<accession>D3E1T2</accession>
<dbReference type="AlphaFoldDB" id="D3E1T2"/>
<reference evidence="1 2" key="1">
    <citation type="journal article" date="2010" name="PLoS ONE">
        <title>The genome sequence of the rumen methanogen Methanobrevibacter ruminantium reveals new possibilities for controlling ruminant methane emissions.</title>
        <authorList>
            <person name="Leahy S.C."/>
            <person name="Kelly W.J."/>
            <person name="Altermann E."/>
            <person name="Ronimus R.S."/>
            <person name="Yeoman C.J."/>
            <person name="Pacheco D.M."/>
            <person name="Li D."/>
            <person name="Kong Z."/>
            <person name="McTavish S."/>
            <person name="Sang C."/>
            <person name="Lambie S.C."/>
            <person name="Janssen P.H."/>
            <person name="Dey D."/>
            <person name="Attwood G.T."/>
        </authorList>
    </citation>
    <scope>NUCLEOTIDE SEQUENCE [LARGE SCALE GENOMIC DNA]</scope>
    <source>
        <strain evidence="2">ATCC 35063 / DSM 1093 / JCM 13430 / OCM 146 / M1</strain>
    </source>
</reference>